<proteinExistence type="predicted"/>
<evidence type="ECO:0000313" key="1">
    <source>
        <dbReference type="EMBL" id="DAE08305.1"/>
    </source>
</evidence>
<organism evidence="1">
    <name type="scientific">Siphoviridae sp. ctnsL8</name>
    <dbReference type="NCBI Taxonomy" id="2825666"/>
    <lineage>
        <taxon>Viruses</taxon>
        <taxon>Duplodnaviria</taxon>
        <taxon>Heunggongvirae</taxon>
        <taxon>Uroviricota</taxon>
        <taxon>Caudoviricetes</taxon>
    </lineage>
</organism>
<sequence>MNREEEIDKVASGYTENNGFFDCDFDDAKIGFIDGAQWADEHPASSLIVKIWNLATKTAIAQVNKEMPYFKSENEIKEYIQKHIRL</sequence>
<name>A0A8S5PPE8_9CAUD</name>
<reference evidence="1" key="1">
    <citation type="journal article" date="2021" name="Proc. Natl. Acad. Sci. U.S.A.">
        <title>A Catalog of Tens of Thousands of Viruses from Human Metagenomes Reveals Hidden Associations with Chronic Diseases.</title>
        <authorList>
            <person name="Tisza M.J."/>
            <person name="Buck C.B."/>
        </authorList>
    </citation>
    <scope>NUCLEOTIDE SEQUENCE</scope>
    <source>
        <strain evidence="1">CtnsL8</strain>
    </source>
</reference>
<dbReference type="EMBL" id="BK015467">
    <property type="protein sequence ID" value="DAE08305.1"/>
    <property type="molecule type" value="Genomic_DNA"/>
</dbReference>
<accession>A0A8S5PPE8</accession>
<protein>
    <submittedName>
        <fullName evidence="1">Uncharacterized protein</fullName>
    </submittedName>
</protein>